<accession>B5Y7Z8</accession>
<feature type="transmembrane region" description="Helical" evidence="16">
    <location>
        <begin position="6"/>
        <end position="28"/>
    </location>
</feature>
<evidence type="ECO:0000313" key="17">
    <source>
        <dbReference type="EMBL" id="ACI17164.1"/>
    </source>
</evidence>
<dbReference type="Pfam" id="PF01098">
    <property type="entry name" value="FTSW_RODA_SPOVE"/>
    <property type="match status" value="1"/>
</dbReference>
<dbReference type="GO" id="GO:0032153">
    <property type="term" value="C:cell division site"/>
    <property type="evidence" value="ECO:0007669"/>
    <property type="project" value="TreeGrafter"/>
</dbReference>
<dbReference type="GO" id="GO:0005886">
    <property type="term" value="C:plasma membrane"/>
    <property type="evidence" value="ECO:0007669"/>
    <property type="project" value="TreeGrafter"/>
</dbReference>
<evidence type="ECO:0000256" key="12">
    <source>
        <dbReference type="ARBA" id="ARBA00041185"/>
    </source>
</evidence>
<dbReference type="GO" id="GO:0009252">
    <property type="term" value="P:peptidoglycan biosynthetic process"/>
    <property type="evidence" value="ECO:0007669"/>
    <property type="project" value="UniProtKB-KW"/>
</dbReference>
<feature type="transmembrane region" description="Helical" evidence="16">
    <location>
        <begin position="48"/>
        <end position="66"/>
    </location>
</feature>
<keyword evidence="8 16" id="KW-0472">Membrane</keyword>
<keyword evidence="2" id="KW-0328">Glycosyltransferase</keyword>
<dbReference type="PROSITE" id="PS00428">
    <property type="entry name" value="FTSW_RODA_SPOVE"/>
    <property type="match status" value="1"/>
</dbReference>
<evidence type="ECO:0000256" key="11">
    <source>
        <dbReference type="ARBA" id="ARBA00038053"/>
    </source>
</evidence>
<dbReference type="STRING" id="309798.COPRO5265_0538"/>
<comment type="similarity">
    <text evidence="11">Belongs to the SEDS family. FtsW subfamily.</text>
</comment>
<feature type="transmembrane region" description="Helical" evidence="16">
    <location>
        <begin position="301"/>
        <end position="321"/>
    </location>
</feature>
<dbReference type="EC" id="2.4.99.28" evidence="14"/>
<organism evidence="17 18">
    <name type="scientific">Coprothermobacter proteolyticus (strain ATCC 35245 / DSM 5265 / OCM 4 / BT)</name>
    <dbReference type="NCBI Taxonomy" id="309798"/>
    <lineage>
        <taxon>Bacteria</taxon>
        <taxon>Pseudomonadati</taxon>
        <taxon>Coprothermobacterota</taxon>
        <taxon>Coprothermobacteria</taxon>
        <taxon>Coprothermobacterales</taxon>
        <taxon>Coprothermobacteraceae</taxon>
        <taxon>Coprothermobacter</taxon>
    </lineage>
</organism>
<feature type="transmembrane region" description="Helical" evidence="16">
    <location>
        <begin position="165"/>
        <end position="194"/>
    </location>
</feature>
<keyword evidence="6" id="KW-0573">Peptidoglycan synthesis</keyword>
<keyword evidence="7 16" id="KW-1133">Transmembrane helix</keyword>
<gene>
    <name evidence="17" type="ordered locus">COPRO5265_0538</name>
</gene>
<evidence type="ECO:0000313" key="18">
    <source>
        <dbReference type="Proteomes" id="UP000001732"/>
    </source>
</evidence>
<reference evidence="17 18" key="2">
    <citation type="journal article" date="2014" name="Genome Announc.">
        <title>Complete Genome Sequence of Coprothermobacter proteolyticus DSM 5265.</title>
        <authorList>
            <person name="Alexiev A."/>
            <person name="Coil D.A."/>
            <person name="Badger J.H."/>
            <person name="Enticknap J."/>
            <person name="Ward N."/>
            <person name="Robb F.T."/>
            <person name="Eisen J.A."/>
        </authorList>
    </citation>
    <scope>NUCLEOTIDE SEQUENCE [LARGE SCALE GENOMIC DNA]</scope>
    <source>
        <strain evidence="18">ATCC 35245 / DSM 5265 / OCM 4 / BT</strain>
    </source>
</reference>
<dbReference type="KEGG" id="cpo:COPRO5265_0538"/>
<dbReference type="OrthoDB" id="9812661at2"/>
<reference evidence="18" key="1">
    <citation type="submission" date="2008-08" db="EMBL/GenBank/DDBJ databases">
        <title>The complete genome sequence of Coprothermobacter proteolyticus strain ATCC 5245 / DSM 5265 / BT.</title>
        <authorList>
            <person name="Dodson R.J."/>
            <person name="Durkin A.S."/>
            <person name="Wu M."/>
            <person name="Eisen J."/>
            <person name="Sutton G."/>
        </authorList>
    </citation>
    <scope>NUCLEOTIDE SEQUENCE [LARGE SCALE GENOMIC DNA]</scope>
    <source>
        <strain evidence="18">ATCC 35245 / DSM 5265 / OCM 4 / BT</strain>
    </source>
</reference>
<evidence type="ECO:0000256" key="14">
    <source>
        <dbReference type="ARBA" id="ARBA00044770"/>
    </source>
</evidence>
<feature type="transmembrane region" description="Helical" evidence="16">
    <location>
        <begin position="333"/>
        <end position="354"/>
    </location>
</feature>
<evidence type="ECO:0000256" key="15">
    <source>
        <dbReference type="ARBA" id="ARBA00049902"/>
    </source>
</evidence>
<evidence type="ECO:0000256" key="13">
    <source>
        <dbReference type="ARBA" id="ARBA00041418"/>
    </source>
</evidence>
<comment type="subcellular location">
    <subcellularLocation>
        <location evidence="1">Membrane</location>
        <topology evidence="1">Multi-pass membrane protein</topology>
    </subcellularLocation>
</comment>
<evidence type="ECO:0000256" key="4">
    <source>
        <dbReference type="ARBA" id="ARBA00022692"/>
    </source>
</evidence>
<dbReference type="GO" id="GO:0051301">
    <property type="term" value="P:cell division"/>
    <property type="evidence" value="ECO:0007669"/>
    <property type="project" value="InterPro"/>
</dbReference>
<keyword evidence="3" id="KW-0808">Transferase</keyword>
<evidence type="ECO:0000256" key="5">
    <source>
        <dbReference type="ARBA" id="ARBA00022960"/>
    </source>
</evidence>
<dbReference type="EMBL" id="CP001145">
    <property type="protein sequence ID" value="ACI17164.1"/>
    <property type="molecule type" value="Genomic_DNA"/>
</dbReference>
<proteinExistence type="inferred from homology"/>
<dbReference type="GO" id="GO:0008955">
    <property type="term" value="F:peptidoglycan glycosyltransferase activity"/>
    <property type="evidence" value="ECO:0007669"/>
    <property type="project" value="UniProtKB-EC"/>
</dbReference>
<dbReference type="eggNOG" id="COG0772">
    <property type="taxonomic scope" value="Bacteria"/>
</dbReference>
<evidence type="ECO:0000256" key="1">
    <source>
        <dbReference type="ARBA" id="ARBA00004141"/>
    </source>
</evidence>
<dbReference type="InterPro" id="IPR001182">
    <property type="entry name" value="FtsW/RodA"/>
</dbReference>
<dbReference type="GO" id="GO:0015648">
    <property type="term" value="F:lipid-linked peptidoglycan transporter activity"/>
    <property type="evidence" value="ECO:0007669"/>
    <property type="project" value="TreeGrafter"/>
</dbReference>
<evidence type="ECO:0000256" key="7">
    <source>
        <dbReference type="ARBA" id="ARBA00022989"/>
    </source>
</evidence>
<evidence type="ECO:0000256" key="2">
    <source>
        <dbReference type="ARBA" id="ARBA00022676"/>
    </source>
</evidence>
<dbReference type="AlphaFoldDB" id="B5Y7Z8"/>
<dbReference type="HOGENOM" id="CLU_029243_2_1_9"/>
<dbReference type="InterPro" id="IPR018365">
    <property type="entry name" value="Cell_cycle_FtsW-rel_CS"/>
</dbReference>
<feature type="transmembrane region" description="Helical" evidence="16">
    <location>
        <begin position="245"/>
        <end position="267"/>
    </location>
</feature>
<dbReference type="Proteomes" id="UP000001732">
    <property type="component" value="Chromosome"/>
</dbReference>
<keyword evidence="4 16" id="KW-0812">Transmembrane</keyword>
<evidence type="ECO:0000256" key="6">
    <source>
        <dbReference type="ARBA" id="ARBA00022984"/>
    </source>
</evidence>
<feature type="transmembrane region" description="Helical" evidence="16">
    <location>
        <begin position="273"/>
        <end position="294"/>
    </location>
</feature>
<dbReference type="RefSeq" id="WP_012543816.1">
    <property type="nucleotide sequence ID" value="NC_011295.1"/>
</dbReference>
<sequence>MKIRLVFGLICVVSAFALVFFGLVGISAATQPGYEFSGFMTDYVRTQLIAFAAGLLVGLIILYVGFAYVLKVAPYLAVVSVILLLITLVMGEEAYGAQRWISFGSFQFQPSELAKLSLPLLLVWINGRFSGVKKWAISLVGAMSYVVLVLVQPDLGTSIVLLVEFIAYLVIEGVNWGILLSGLYMVILAFPILWDKALKEYQKRRLLSFLNPFDDPSGSGYNLIQAWTAIGSGGLKGKGLDNAYFLYYGYLPVDHADFIFATISYVLGFWGAVSLLALMCSFVLGGVGFAFFVPDSKQKEFCFIVLCAWLIQFAVNIGMNLGLMPITGIPLPFISYGGSALLMNMVMLFTFLSYRPEPETH</sequence>
<evidence type="ECO:0000256" key="3">
    <source>
        <dbReference type="ARBA" id="ARBA00022679"/>
    </source>
</evidence>
<feature type="transmembrane region" description="Helical" evidence="16">
    <location>
        <begin position="72"/>
        <end position="91"/>
    </location>
</feature>
<dbReference type="PANTHER" id="PTHR30474">
    <property type="entry name" value="CELL CYCLE PROTEIN"/>
    <property type="match status" value="1"/>
</dbReference>
<evidence type="ECO:0000256" key="8">
    <source>
        <dbReference type="ARBA" id="ARBA00023136"/>
    </source>
</evidence>
<evidence type="ECO:0000256" key="16">
    <source>
        <dbReference type="SAM" id="Phobius"/>
    </source>
</evidence>
<keyword evidence="18" id="KW-1185">Reference proteome</keyword>
<name>B5Y7Z8_COPPD</name>
<keyword evidence="5" id="KW-0133">Cell shape</keyword>
<evidence type="ECO:0000256" key="10">
    <source>
        <dbReference type="ARBA" id="ARBA00033270"/>
    </source>
</evidence>
<evidence type="ECO:0000256" key="9">
    <source>
        <dbReference type="ARBA" id="ARBA00032370"/>
    </source>
</evidence>
<dbReference type="PANTHER" id="PTHR30474:SF2">
    <property type="entry name" value="PEPTIDOGLYCAN GLYCOSYLTRANSFERASE FTSW-RELATED"/>
    <property type="match status" value="1"/>
</dbReference>
<dbReference type="GO" id="GO:0008360">
    <property type="term" value="P:regulation of cell shape"/>
    <property type="evidence" value="ECO:0007669"/>
    <property type="project" value="UniProtKB-KW"/>
</dbReference>
<comment type="catalytic activity">
    <reaction evidence="15">
        <text>[GlcNAc-(1-&gt;4)-Mur2Ac(oyl-L-Ala-gamma-D-Glu-L-Lys-D-Ala-D-Ala)](n)-di-trans,octa-cis-undecaprenyl diphosphate + beta-D-GlcNAc-(1-&gt;4)-Mur2Ac(oyl-L-Ala-gamma-D-Glu-L-Lys-D-Ala-D-Ala)-di-trans,octa-cis-undecaprenyl diphosphate = [GlcNAc-(1-&gt;4)-Mur2Ac(oyl-L-Ala-gamma-D-Glu-L-Lys-D-Ala-D-Ala)](n+1)-di-trans,octa-cis-undecaprenyl diphosphate + di-trans,octa-cis-undecaprenyl diphosphate + H(+)</text>
        <dbReference type="Rhea" id="RHEA:23708"/>
        <dbReference type="Rhea" id="RHEA-COMP:9602"/>
        <dbReference type="Rhea" id="RHEA-COMP:9603"/>
        <dbReference type="ChEBI" id="CHEBI:15378"/>
        <dbReference type="ChEBI" id="CHEBI:58405"/>
        <dbReference type="ChEBI" id="CHEBI:60033"/>
        <dbReference type="ChEBI" id="CHEBI:78435"/>
        <dbReference type="EC" id="2.4.99.28"/>
    </reaction>
</comment>
<protein>
    <recommendedName>
        <fullName evidence="12">Probable peptidoglycan glycosyltransferase FtsW</fullName>
        <ecNumber evidence="14">2.4.99.28</ecNumber>
    </recommendedName>
    <alternativeName>
        <fullName evidence="13">Cell division protein FtsW</fullName>
    </alternativeName>
    <alternativeName>
        <fullName evidence="10">Cell wall polymerase</fullName>
    </alternativeName>
    <alternativeName>
        <fullName evidence="9">Peptidoglycan polymerase</fullName>
    </alternativeName>
</protein>